<reference evidence="3 4" key="1">
    <citation type="submission" date="2015-09" db="EMBL/GenBank/DDBJ databases">
        <authorList>
            <consortium name="Pathogen Informatics"/>
        </authorList>
    </citation>
    <scope>NUCLEOTIDE SEQUENCE [LARGE SCALE GENOMIC DNA]</scope>
    <source>
        <strain evidence="3 4">2789STDY5608872</strain>
    </source>
</reference>
<dbReference type="Proteomes" id="UP000095591">
    <property type="component" value="Unassembled WGS sequence"/>
</dbReference>
<feature type="domain" description="Formyl transferase N-terminal" evidence="1">
    <location>
        <begin position="65"/>
        <end position="173"/>
    </location>
</feature>
<dbReference type="Pfam" id="PF00551">
    <property type="entry name" value="Formyl_trans_N"/>
    <property type="match status" value="1"/>
</dbReference>
<dbReference type="CDD" id="cd08702">
    <property type="entry name" value="Arna_FMT_C"/>
    <property type="match status" value="1"/>
</dbReference>
<dbReference type="SUPFAM" id="SSF50486">
    <property type="entry name" value="FMT C-terminal domain-like"/>
    <property type="match status" value="1"/>
</dbReference>
<dbReference type="CDD" id="cd08651">
    <property type="entry name" value="FMT_core_like_4"/>
    <property type="match status" value="1"/>
</dbReference>
<dbReference type="SUPFAM" id="SSF53328">
    <property type="entry name" value="Formyltransferase"/>
    <property type="match status" value="1"/>
</dbReference>
<dbReference type="EMBL" id="CYXP01000002">
    <property type="protein sequence ID" value="CUM91659.1"/>
    <property type="molecule type" value="Genomic_DNA"/>
</dbReference>
<proteinExistence type="predicted"/>
<evidence type="ECO:0000313" key="3">
    <source>
        <dbReference type="EMBL" id="CUM91659.1"/>
    </source>
</evidence>
<dbReference type="AlphaFoldDB" id="A0A173SPQ0"/>
<accession>A0A173SPQ0</accession>
<dbReference type="InterPro" id="IPR036477">
    <property type="entry name" value="Formyl_transf_N_sf"/>
</dbReference>
<dbReference type="Gene3D" id="3.40.50.12230">
    <property type="match status" value="1"/>
</dbReference>
<dbReference type="PANTHER" id="PTHR11138">
    <property type="entry name" value="METHIONYL-TRNA FORMYLTRANSFERASE"/>
    <property type="match status" value="1"/>
</dbReference>
<feature type="domain" description="Formyl transferase C-terminal" evidence="2">
    <location>
        <begin position="205"/>
        <end position="281"/>
    </location>
</feature>
<organism evidence="3 4">
    <name type="scientific">Parabacteroides distasonis</name>
    <dbReference type="NCBI Taxonomy" id="823"/>
    <lineage>
        <taxon>Bacteria</taxon>
        <taxon>Pseudomonadati</taxon>
        <taxon>Bacteroidota</taxon>
        <taxon>Bacteroidia</taxon>
        <taxon>Bacteroidales</taxon>
        <taxon>Tannerellaceae</taxon>
        <taxon>Parabacteroides</taxon>
    </lineage>
</organism>
<protein>
    <submittedName>
        <fullName evidence="3">Polymyxin resistance protein PmrI</fullName>
    </submittedName>
</protein>
<dbReference type="Pfam" id="PF02911">
    <property type="entry name" value="Formyl_trans_C"/>
    <property type="match status" value="1"/>
</dbReference>
<evidence type="ECO:0000259" key="1">
    <source>
        <dbReference type="Pfam" id="PF00551"/>
    </source>
</evidence>
<sequence>MRVGVIGSVGSSLLTLQKLVEYSFNIVGVWGYEPHSTLNVSGYCSMRKLAEDNKISYYPFVKINSNDIKEQIRKSSVDILFVVGLSQLIDEDIIRMPRFGCVGFHPTKLPKGRGRAPMAWLILDRGEGAATFFKIDTKADEGDIFVQEPFCIDDKDDASSIGIKLKEAMVRALDRWLPSLSSSGLKGIPQDEKAATYYARRAPLDGCIDWSNTAKDIDRLIKASTSPHPGAFSFYGNNKVLIWKSNYYASGYAKGVIGRVVNFNNDNPVVQTADGYVELVKYNMVDYLDRPVDEHLVVGSRLGYYDQHEIFRLRNEIEMIKQDLTLLKNEK</sequence>
<dbReference type="RefSeq" id="WP_057318959.1">
    <property type="nucleotide sequence ID" value="NZ_CYXP01000002.1"/>
</dbReference>
<gene>
    <name evidence="3" type="primary">arnA</name>
    <name evidence="3" type="ORF">ERS852429_01090</name>
</gene>
<evidence type="ECO:0000313" key="4">
    <source>
        <dbReference type="Proteomes" id="UP000095591"/>
    </source>
</evidence>
<evidence type="ECO:0000259" key="2">
    <source>
        <dbReference type="Pfam" id="PF02911"/>
    </source>
</evidence>
<dbReference type="InterPro" id="IPR011034">
    <property type="entry name" value="Formyl_transferase-like_C_sf"/>
</dbReference>
<dbReference type="InterPro" id="IPR005793">
    <property type="entry name" value="Formyl_trans_C"/>
</dbReference>
<name>A0A173SPQ0_PARDI</name>
<dbReference type="GO" id="GO:0005829">
    <property type="term" value="C:cytosol"/>
    <property type="evidence" value="ECO:0007669"/>
    <property type="project" value="TreeGrafter"/>
</dbReference>
<dbReference type="InterPro" id="IPR002376">
    <property type="entry name" value="Formyl_transf_N"/>
</dbReference>
<dbReference type="GO" id="GO:0004479">
    <property type="term" value="F:methionyl-tRNA formyltransferase activity"/>
    <property type="evidence" value="ECO:0007669"/>
    <property type="project" value="TreeGrafter"/>
</dbReference>
<dbReference type="PANTHER" id="PTHR11138:SF5">
    <property type="entry name" value="METHIONYL-TRNA FORMYLTRANSFERASE, MITOCHONDRIAL"/>
    <property type="match status" value="1"/>
</dbReference>